<dbReference type="InterPro" id="IPR001036">
    <property type="entry name" value="Acrflvin-R"/>
</dbReference>
<dbReference type="Pfam" id="PF00873">
    <property type="entry name" value="ACR_tran"/>
    <property type="match status" value="1"/>
</dbReference>
<feature type="transmembrane region" description="Helical" evidence="1">
    <location>
        <begin position="12"/>
        <end position="34"/>
    </location>
</feature>
<dbReference type="Proteomes" id="UP001403385">
    <property type="component" value="Unassembled WGS sequence"/>
</dbReference>
<dbReference type="GO" id="GO:0005886">
    <property type="term" value="C:plasma membrane"/>
    <property type="evidence" value="ECO:0007669"/>
    <property type="project" value="TreeGrafter"/>
</dbReference>
<feature type="transmembrane region" description="Helical" evidence="1">
    <location>
        <begin position="431"/>
        <end position="451"/>
    </location>
</feature>
<name>A0AAW9RY23_9BACT</name>
<comment type="caution">
    <text evidence="3">The sequence shown here is derived from an EMBL/GenBank/DDBJ whole genome shotgun (WGS) entry which is preliminary data.</text>
</comment>
<keyword evidence="4" id="KW-1185">Reference proteome</keyword>
<gene>
    <name evidence="3" type="ORF">AAG747_17855</name>
</gene>
<feature type="transmembrane region" description="Helical" evidence="1">
    <location>
        <begin position="992"/>
        <end position="1018"/>
    </location>
</feature>
<feature type="transmembrane region" description="Helical" evidence="1">
    <location>
        <begin position="463"/>
        <end position="485"/>
    </location>
</feature>
<feature type="transmembrane region" description="Helical" evidence="1">
    <location>
        <begin position="531"/>
        <end position="553"/>
    </location>
</feature>
<dbReference type="AlphaFoldDB" id="A0AAW9RY23"/>
<sequence length="1057" mass="116319">MKITKLSIQRSTIVVVIFSILIAGGIFSFTTLNYELLPKFTSSTITIATFYPGAAPEEVEMSITKEVEDAVSSMEGIKKVTSTSQESFSLVMIELVYGQDADMALQDAQRKVDAIVKDLPDDADPPSLSKVSIDDLPIIRIGAFASMSPTEFYELVDKRIKPVLGQVPGVARVRMLGGDEREINILINRDKLNAYNLSVMHVAQAVESSNLDFPTGKIKNEKGQQLIRLAGKFSSVSALENLVITSDADGSKIFLKDVAEVRDMQKETEVMSRVNMQNAIGLTIQKQSDANAVEVSELVRAKLKELEDIYKKESLAFNVAQDSSTYTMDSVDAVVHDLVIAIVLVSVIMLLFLHSIRNAIIVMISVPASLVATFIVMSMFNFSLNLMTLLGMSLVIGILVDDAIVVIENIYRHLEMGKNRVQAAYDGVREIGATVTSITLVIVVVFLPIAMTTGLVSDILRQFSIVVATSTMLSLFVAFTLIPLLSSRFSKLEHINKKSAFGWFIYKFEGLINGFSKAITGLLQWSFNHKFIVLGLSTALTVLSFALVPMGYIGSEFISGGDRGEFILKLELDKNATIEQTSFATKQVEQHLMNYPEIVSVFTTIGTESSAQEGQNTAYLSEVNVKLVAKEERSFGTEAFTRQLKKELEESIPGVEVTPANVSIVGTADKAPIEVILTAPNLETLWPVADSIMDALENISGTAEIETSIQEGNPEIQLIVNREKMAQLGLTMDIVGANLRTAFNGRDETKFRGKTEEYDINIQLDQFDRRNTSDIEELTFTNNRNELVKLKQFADIVESEAPSKLERFNRITSLSVQSQVIGRPTGSVGADIQEKISQMNLPDEVNVQYGGELEQQEESFGTLGVALLASLFLVYLIMVGLYDSYIHPLVVMFSVPLAIIGALFALALTKSSLNIFSILGMIMLIGLVAKNAILVVDFTNALVRRGMDVKKALVQATHARFRPILMTTLAMVFGMLPIALASGAGAEWKNGLAWVLIGGLISSMFLTLVVVPLIYYIFERIMEKLGLDKKKEYPLEDYEIHEGESEIAEAEKELELA</sequence>
<keyword evidence="1" id="KW-0472">Membrane</keyword>
<dbReference type="InterPro" id="IPR027463">
    <property type="entry name" value="AcrB_DN_DC_subdom"/>
</dbReference>
<dbReference type="SUPFAM" id="SSF82866">
    <property type="entry name" value="Multidrug efflux transporter AcrB transmembrane domain"/>
    <property type="match status" value="2"/>
</dbReference>
<feature type="domain" description="SSD" evidence="2">
    <location>
        <begin position="359"/>
        <end position="488"/>
    </location>
</feature>
<dbReference type="Gene3D" id="3.30.2090.10">
    <property type="entry name" value="Multidrug efflux transporter AcrB TolC docking domain, DN and DC subdomains"/>
    <property type="match status" value="2"/>
</dbReference>
<dbReference type="EMBL" id="JBDKWZ010000010">
    <property type="protein sequence ID" value="MEN7549794.1"/>
    <property type="molecule type" value="Genomic_DNA"/>
</dbReference>
<dbReference type="PANTHER" id="PTHR32063:SF0">
    <property type="entry name" value="SWARMING MOTILITY PROTEIN SWRC"/>
    <property type="match status" value="1"/>
</dbReference>
<evidence type="ECO:0000259" key="2">
    <source>
        <dbReference type="PROSITE" id="PS50156"/>
    </source>
</evidence>
<dbReference type="Gene3D" id="3.30.70.1320">
    <property type="entry name" value="Multidrug efflux transporter AcrB pore domain like"/>
    <property type="match status" value="1"/>
</dbReference>
<proteinExistence type="predicted"/>
<dbReference type="SUPFAM" id="SSF82714">
    <property type="entry name" value="Multidrug efflux transporter AcrB TolC docking domain, DN and DC subdomains"/>
    <property type="match status" value="2"/>
</dbReference>
<feature type="transmembrane region" description="Helical" evidence="1">
    <location>
        <begin position="889"/>
        <end position="909"/>
    </location>
</feature>
<dbReference type="PROSITE" id="PS50156">
    <property type="entry name" value="SSD"/>
    <property type="match status" value="1"/>
</dbReference>
<feature type="transmembrane region" description="Helical" evidence="1">
    <location>
        <begin position="860"/>
        <end position="882"/>
    </location>
</feature>
<feature type="transmembrane region" description="Helical" evidence="1">
    <location>
        <begin position="333"/>
        <end position="353"/>
    </location>
</feature>
<dbReference type="RefSeq" id="WP_346822572.1">
    <property type="nucleotide sequence ID" value="NZ_JBDKWZ010000010.1"/>
</dbReference>
<feature type="transmembrane region" description="Helical" evidence="1">
    <location>
        <begin position="360"/>
        <end position="380"/>
    </location>
</feature>
<feature type="transmembrane region" description="Helical" evidence="1">
    <location>
        <begin position="964"/>
        <end position="986"/>
    </location>
</feature>
<evidence type="ECO:0000313" key="3">
    <source>
        <dbReference type="EMBL" id="MEN7549794.1"/>
    </source>
</evidence>
<protein>
    <submittedName>
        <fullName evidence="3">Efflux RND transporter permease subunit</fullName>
    </submittedName>
</protein>
<dbReference type="Gene3D" id="3.30.70.1440">
    <property type="entry name" value="Multidrug efflux transporter AcrB pore domain"/>
    <property type="match status" value="1"/>
</dbReference>
<dbReference type="PRINTS" id="PR00702">
    <property type="entry name" value="ACRIFLAVINRP"/>
</dbReference>
<evidence type="ECO:0000313" key="4">
    <source>
        <dbReference type="Proteomes" id="UP001403385"/>
    </source>
</evidence>
<reference evidence="3 4" key="1">
    <citation type="submission" date="2024-04" db="EMBL/GenBank/DDBJ databases">
        <title>Novel genus in family Flammeovirgaceae.</title>
        <authorList>
            <person name="Nguyen T.H."/>
            <person name="Vuong T.Q."/>
            <person name="Le H."/>
            <person name="Kim S.-G."/>
        </authorList>
    </citation>
    <scope>NUCLEOTIDE SEQUENCE [LARGE SCALE GENOMIC DNA]</scope>
    <source>
        <strain evidence="3 4">JCM 23209</strain>
    </source>
</reference>
<dbReference type="Gene3D" id="1.20.1640.10">
    <property type="entry name" value="Multidrug efflux transporter AcrB transmembrane domain"/>
    <property type="match status" value="2"/>
</dbReference>
<evidence type="ECO:0000256" key="1">
    <source>
        <dbReference type="SAM" id="Phobius"/>
    </source>
</evidence>
<dbReference type="PANTHER" id="PTHR32063">
    <property type="match status" value="1"/>
</dbReference>
<dbReference type="Gene3D" id="3.30.70.1430">
    <property type="entry name" value="Multidrug efflux transporter AcrB pore domain"/>
    <property type="match status" value="2"/>
</dbReference>
<dbReference type="GO" id="GO:0042910">
    <property type="term" value="F:xenobiotic transmembrane transporter activity"/>
    <property type="evidence" value="ECO:0007669"/>
    <property type="project" value="TreeGrafter"/>
</dbReference>
<dbReference type="SUPFAM" id="SSF82693">
    <property type="entry name" value="Multidrug efflux transporter AcrB pore domain, PN1, PN2, PC1 and PC2 subdomains"/>
    <property type="match status" value="3"/>
</dbReference>
<feature type="transmembrane region" description="Helical" evidence="1">
    <location>
        <begin position="915"/>
        <end position="943"/>
    </location>
</feature>
<organism evidence="3 4">
    <name type="scientific">Rapidithrix thailandica</name>
    <dbReference type="NCBI Taxonomy" id="413964"/>
    <lineage>
        <taxon>Bacteria</taxon>
        <taxon>Pseudomonadati</taxon>
        <taxon>Bacteroidota</taxon>
        <taxon>Cytophagia</taxon>
        <taxon>Cytophagales</taxon>
        <taxon>Flammeovirgaceae</taxon>
        <taxon>Rapidithrix</taxon>
    </lineage>
</organism>
<accession>A0AAW9RY23</accession>
<keyword evidence="1" id="KW-1133">Transmembrane helix</keyword>
<feature type="transmembrane region" description="Helical" evidence="1">
    <location>
        <begin position="386"/>
        <end position="411"/>
    </location>
</feature>
<dbReference type="InterPro" id="IPR000731">
    <property type="entry name" value="SSD"/>
</dbReference>
<keyword evidence="1" id="KW-0812">Transmembrane</keyword>